<dbReference type="AlphaFoldDB" id="A0A2V2Z257"/>
<proteinExistence type="predicted"/>
<dbReference type="PANTHER" id="PTHR43649:SF27">
    <property type="entry name" value="EXTRACELLULAR SOLUTE-BINDING PROTEIN FAMILY 1"/>
    <property type="match status" value="1"/>
</dbReference>
<dbReference type="PANTHER" id="PTHR43649">
    <property type="entry name" value="ARABINOSE-BINDING PROTEIN-RELATED"/>
    <property type="match status" value="1"/>
</dbReference>
<dbReference type="Gene3D" id="2.60.120.260">
    <property type="entry name" value="Galactose-binding domain-like"/>
    <property type="match status" value="2"/>
</dbReference>
<protein>
    <submittedName>
        <fullName evidence="2">Carbohydrate ABC transporter substrate-binding protein (CUT1 family)</fullName>
    </submittedName>
</protein>
<organism evidence="2 3">
    <name type="scientific">Paenibacillus cellulosilyticus</name>
    <dbReference type="NCBI Taxonomy" id="375489"/>
    <lineage>
        <taxon>Bacteria</taxon>
        <taxon>Bacillati</taxon>
        <taxon>Bacillota</taxon>
        <taxon>Bacilli</taxon>
        <taxon>Bacillales</taxon>
        <taxon>Paenibacillaceae</taxon>
        <taxon>Paenibacillus</taxon>
    </lineage>
</organism>
<dbReference type="EMBL" id="QGTQ01000002">
    <property type="protein sequence ID" value="PWW07215.1"/>
    <property type="molecule type" value="Genomic_DNA"/>
</dbReference>
<keyword evidence="1" id="KW-0472">Membrane</keyword>
<dbReference type="InterPro" id="IPR050490">
    <property type="entry name" value="Bact_solute-bd_prot1"/>
</dbReference>
<feature type="transmembrane region" description="Helical" evidence="1">
    <location>
        <begin position="23"/>
        <end position="41"/>
    </location>
</feature>
<accession>A0A2V2Z257</accession>
<name>A0A2V2Z257_9BACL</name>
<dbReference type="Pfam" id="PF01547">
    <property type="entry name" value="SBP_bac_1"/>
    <property type="match status" value="1"/>
</dbReference>
<evidence type="ECO:0000256" key="1">
    <source>
        <dbReference type="SAM" id="Phobius"/>
    </source>
</evidence>
<dbReference type="Gene3D" id="3.40.190.10">
    <property type="entry name" value="Periplasmic binding protein-like II"/>
    <property type="match status" value="1"/>
</dbReference>
<reference evidence="2 3" key="1">
    <citation type="submission" date="2018-05" db="EMBL/GenBank/DDBJ databases">
        <title>Genomic Encyclopedia of Type Strains, Phase III (KMG-III): the genomes of soil and plant-associated and newly described type strains.</title>
        <authorList>
            <person name="Whitman W."/>
        </authorList>
    </citation>
    <scope>NUCLEOTIDE SEQUENCE [LARGE SCALE GENOMIC DNA]</scope>
    <source>
        <strain evidence="2 3">CECT 5696</strain>
    </source>
</reference>
<sequence>MGTVHFMSFAAGGRRVNFRKKSYVVVILVLAVLLMSIWAFYPSSSSDNVRVQAMADFTAVTAATSDDSYDMYLKNHEAASRPDSVIRIEGESYKAAEGDGFQVVDVQDAKAVVTPEEGSISWDIPIEQAGLYNIRVRYLPLEGKSSAIERQIEINNQVPFSGADIVTFDRVWGNQSDEIKRDDRDNDLRPRQIETPIWQTESVSDRNGYYDEPYAFYFDKGTQSLKLTALREPMAIDYIELYRNSDVKTYAELKSEYEAEGLKPVDHQYVLIQAENAVYKSSPTLYPLTDRSSPTVIPYDVSKLRINTIGGLNWKLPGQWIEWEFEAPTDGLYQIALKEKQDQLRGIFATRSLTIDGEYPFKEMKRLRFDFGMDWSNDVLGNGEDEPYLFHLTKGTHRIRMTVSLGEIAPLLQTIESSVLQLNEMYRKIIMITSNSPDTLRDYQLEKRIPDMIQVFQEQSKTIASVAAYLEQMTGERSDKVSVLYTLVKQLDDMVKKPETIPGRLSSFKVNIGGLGTWILTVREQPITLDYLAISSPGYKLPHAQATFMQDVKHELGGLVASYTEDYDSIGNTGKKNRSTTVWITTGRDQAQVLKNLIDETFTPESNISVSLKLVPANILLPATLAGEGPDVAMQIGEDVPVNYAMRDAAADLKQFPDYDQIASRFRESGLTPYRYGGGTYALPEQQSFPMLFYRKDILKELGLEVPKTWQDIYNMISVLQKHNMEFWLPIEQGNANIVPNATFSALLYQNGGEFYRDNGKSSALDSDIAMNVFKKWTQFYTNYKFPLIADFPNRFRTGEMPIGIADYTTYNMLTVLAPEIKGLWDFTIVPGTEQADGTVDHAVASHTTGVMMLKNAKDKDAAWEFMKWWTSKETQIAYGREMEGLMGEAARYPTANVEALEELPWPVKDYRNLEEQWQWVKGIPQVPGGYFTGRHLDNAFRKVVNANENPREALLDYILYMNDEITVKRQEFNLDQ</sequence>
<keyword evidence="1" id="KW-0812">Transmembrane</keyword>
<keyword evidence="1" id="KW-1133">Transmembrane helix</keyword>
<gene>
    <name evidence="2" type="ORF">DFQ01_102107</name>
</gene>
<dbReference type="InterPro" id="IPR006059">
    <property type="entry name" value="SBP"/>
</dbReference>
<evidence type="ECO:0000313" key="2">
    <source>
        <dbReference type="EMBL" id="PWW07215.1"/>
    </source>
</evidence>
<dbReference type="SUPFAM" id="SSF53850">
    <property type="entry name" value="Periplasmic binding protein-like II"/>
    <property type="match status" value="1"/>
</dbReference>
<dbReference type="CDD" id="cd14489">
    <property type="entry name" value="CBM_SBP_bac_1_like"/>
    <property type="match status" value="1"/>
</dbReference>
<keyword evidence="3" id="KW-1185">Reference proteome</keyword>
<evidence type="ECO:0000313" key="3">
    <source>
        <dbReference type="Proteomes" id="UP000246635"/>
    </source>
</evidence>
<comment type="caution">
    <text evidence="2">The sequence shown here is derived from an EMBL/GenBank/DDBJ whole genome shotgun (WGS) entry which is preliminary data.</text>
</comment>
<dbReference type="Proteomes" id="UP000246635">
    <property type="component" value="Unassembled WGS sequence"/>
</dbReference>